<dbReference type="PANTHER" id="PTHR38467:SF1">
    <property type="entry name" value="CONJUGATIVE TRANSFER: ASSEMBLY"/>
    <property type="match status" value="1"/>
</dbReference>
<accession>A0ABW4KPT9</accession>
<dbReference type="InterPro" id="IPR043964">
    <property type="entry name" value="P-loop_TraG"/>
</dbReference>
<reference evidence="3" key="1">
    <citation type="journal article" date="2019" name="Int. J. Syst. Evol. Microbiol.">
        <title>The Global Catalogue of Microorganisms (GCM) 10K type strain sequencing project: providing services to taxonomists for standard genome sequencing and annotation.</title>
        <authorList>
            <consortium name="The Broad Institute Genomics Platform"/>
            <consortium name="The Broad Institute Genome Sequencing Center for Infectious Disease"/>
            <person name="Wu L."/>
            <person name="Ma J."/>
        </authorList>
    </citation>
    <scope>NUCLEOTIDE SEQUENCE [LARGE SCALE GENOMIC DNA]</scope>
    <source>
        <strain evidence="3">LMG 29247</strain>
    </source>
</reference>
<protein>
    <submittedName>
        <fullName evidence="2">TraC family protein</fullName>
    </submittedName>
</protein>
<dbReference type="SUPFAM" id="SSF52540">
    <property type="entry name" value="P-loop containing nucleoside triphosphate hydrolases"/>
    <property type="match status" value="1"/>
</dbReference>
<proteinExistence type="predicted"/>
<evidence type="ECO:0000313" key="3">
    <source>
        <dbReference type="Proteomes" id="UP001597304"/>
    </source>
</evidence>
<dbReference type="InterPro" id="IPR025955">
    <property type="entry name" value="TraC/Conjuga_ATPase"/>
</dbReference>
<dbReference type="Proteomes" id="UP001597304">
    <property type="component" value="Unassembled WGS sequence"/>
</dbReference>
<dbReference type="EMBL" id="JBHUEJ010000010">
    <property type="protein sequence ID" value="MFD1709789.1"/>
    <property type="molecule type" value="Genomic_DNA"/>
</dbReference>
<dbReference type="RefSeq" id="WP_147914641.1">
    <property type="nucleotide sequence ID" value="NZ_JBHUEJ010000010.1"/>
</dbReference>
<dbReference type="InterPro" id="IPR053155">
    <property type="entry name" value="F-pilin_assembly_TraC"/>
</dbReference>
<dbReference type="InterPro" id="IPR027417">
    <property type="entry name" value="P-loop_NTPase"/>
</dbReference>
<comment type="caution">
    <text evidence="2">The sequence shown here is derived from an EMBL/GenBank/DDBJ whole genome shotgun (WGS) entry which is preliminary data.</text>
</comment>
<dbReference type="CDD" id="cd01127">
    <property type="entry name" value="TrwB_TraG_TraD_VirD4"/>
    <property type="match status" value="1"/>
</dbReference>
<dbReference type="Gene3D" id="3.40.50.300">
    <property type="entry name" value="P-loop containing nucleotide triphosphate hydrolases"/>
    <property type="match status" value="1"/>
</dbReference>
<dbReference type="Pfam" id="PF19044">
    <property type="entry name" value="P-loop_TraG"/>
    <property type="match status" value="1"/>
</dbReference>
<feature type="domain" description="TraG P-loop" evidence="1">
    <location>
        <begin position="467"/>
        <end position="815"/>
    </location>
</feature>
<keyword evidence="3" id="KW-1185">Reference proteome</keyword>
<name>A0ABW4KPT9_9BURK</name>
<dbReference type="Pfam" id="PF11130">
    <property type="entry name" value="TraC_F_IV"/>
    <property type="match status" value="1"/>
</dbReference>
<dbReference type="PANTHER" id="PTHR38467">
    <property type="match status" value="1"/>
</dbReference>
<dbReference type="Gene3D" id="1.10.8.730">
    <property type="match status" value="1"/>
</dbReference>
<gene>
    <name evidence="2" type="ORF">ACFSF0_04170</name>
</gene>
<evidence type="ECO:0000313" key="2">
    <source>
        <dbReference type="EMBL" id="MFD1709789.1"/>
    </source>
</evidence>
<sequence length="839" mass="94427">MNILGTIGELIRKDEISEYLTVSASDGKDVLFFEEELAIGSLLRFNALSGASDQTQIALNTVCNEKYPAGTIMQIIQFGSPNLEQTVHQYTKLRDIAEQQPNTDSDNSRDFCIDSTRSRAQAFLDFTRDRVVPSSDVRLTETNSYWTLKIPLTIKEFLGTQKELDQIQREIEDFKIMRARLMSQLQTAGIQSYPVETAEYLAIMRRYFDVYGDWDWRWDPQAQLCDQIMPPGSHIKWTDKTNRYLHLSGFADNEKHQRLWCGMLAIDSYPKSASLIEMFEMTGDPSGTGPQIGMPYALCTTVHYPDAMIKEQKIRKGQVITDRQAFGPMLRWSESLRHKYEGFALMGRSIADGDAPVEVGTTLTLFNRSRNEIHGALARIIPYYNSLGWRMRQERYLVGVSFFNQLPLSPSPTSILQTHRYKTMSGTHAAQFLPVLDEWQGSGAAVLLSTRRGRAFGLDFYAPENPNFNWAVIAEAGSGKSFLLQRLQMDYVSLGCKVWNIDSGGSSARACMISGGEVLSLHRESKTSLNPFTKVQDIDDEMSMIISLLGKMVEPDEKIKAMDAAIFMEAIKSCWSHKGPDMEIGDLIQYLNNQTPEKDRSGRALELAKLLMPFGPIGSYGSWFKGPNNFRADASWTVLELSDLKTNPHLQAVVLMQLVNAIKQEMYLARDGRKRMLIVEEAGERLRTDPGFAGFMSEAYSQVRKEAGSIGLVLQSLSQLYNHTKDGETIMANCPSKLLLHQTPETLNAAERNEWLNMNAYQRSIARQVHTVKGQYSEIAVFTPGGSGIARLVEGAYNQALFTTEGPAFHEVMKALRKGATPHELHELIERYSLATDEA</sequence>
<evidence type="ECO:0000259" key="1">
    <source>
        <dbReference type="Pfam" id="PF19044"/>
    </source>
</evidence>
<organism evidence="2 3">
    <name type="scientific">Ottowia flava</name>
    <dbReference type="NCBI Taxonomy" id="2675430"/>
    <lineage>
        <taxon>Bacteria</taxon>
        <taxon>Pseudomonadati</taxon>
        <taxon>Pseudomonadota</taxon>
        <taxon>Betaproteobacteria</taxon>
        <taxon>Burkholderiales</taxon>
        <taxon>Comamonadaceae</taxon>
        <taxon>Ottowia</taxon>
    </lineage>
</organism>